<dbReference type="InterPro" id="IPR016161">
    <property type="entry name" value="Ald_DH/histidinol_DH"/>
</dbReference>
<dbReference type="EMBL" id="AP027728">
    <property type="protein sequence ID" value="BDZ37958.1"/>
    <property type="molecule type" value="Genomic_DNA"/>
</dbReference>
<protein>
    <recommendedName>
        <fullName evidence="2">Aldehyde dehydrogenase domain-containing protein</fullName>
    </recommendedName>
</protein>
<evidence type="ECO:0000313" key="3">
    <source>
        <dbReference type="EMBL" id="BDZ37958.1"/>
    </source>
</evidence>
<dbReference type="PANTHER" id="PTHR11699">
    <property type="entry name" value="ALDEHYDE DEHYDROGENASE-RELATED"/>
    <property type="match status" value="1"/>
</dbReference>
<feature type="domain" description="Aldehyde dehydrogenase" evidence="2">
    <location>
        <begin position="2"/>
        <end position="85"/>
    </location>
</feature>
<dbReference type="InterPro" id="IPR016163">
    <property type="entry name" value="Ald_DH_C"/>
</dbReference>
<evidence type="ECO:0000313" key="4">
    <source>
        <dbReference type="Proteomes" id="UP001321543"/>
    </source>
</evidence>
<keyword evidence="1" id="KW-0560">Oxidoreductase</keyword>
<dbReference type="InterPro" id="IPR015590">
    <property type="entry name" value="Aldehyde_DH_dom"/>
</dbReference>
<proteinExistence type="predicted"/>
<dbReference type="SUPFAM" id="SSF53720">
    <property type="entry name" value="ALDH-like"/>
    <property type="match status" value="1"/>
</dbReference>
<keyword evidence="4" id="KW-1185">Reference proteome</keyword>
<dbReference type="Proteomes" id="UP001321543">
    <property type="component" value="Chromosome"/>
</dbReference>
<reference evidence="4" key="1">
    <citation type="journal article" date="2019" name="Int. J. Syst. Evol. Microbiol.">
        <title>The Global Catalogue of Microorganisms (GCM) 10K type strain sequencing project: providing services to taxonomists for standard genome sequencing and annotation.</title>
        <authorList>
            <consortium name="The Broad Institute Genomics Platform"/>
            <consortium name="The Broad Institute Genome Sequencing Center for Infectious Disease"/>
            <person name="Wu L."/>
            <person name="Ma J."/>
        </authorList>
    </citation>
    <scope>NUCLEOTIDE SEQUENCE [LARGE SCALE GENOMIC DNA]</scope>
    <source>
        <strain evidence="4">NBRC 106310</strain>
    </source>
</reference>
<evidence type="ECO:0000259" key="2">
    <source>
        <dbReference type="Pfam" id="PF00171"/>
    </source>
</evidence>
<dbReference type="Pfam" id="PF00171">
    <property type="entry name" value="Aldedh"/>
    <property type="match status" value="1"/>
</dbReference>
<gene>
    <name evidence="3" type="ORF">GCM10025863_05720</name>
</gene>
<organism evidence="3 4">
    <name type="scientific">Microbacterium suwonense</name>
    <dbReference type="NCBI Taxonomy" id="683047"/>
    <lineage>
        <taxon>Bacteria</taxon>
        <taxon>Bacillati</taxon>
        <taxon>Actinomycetota</taxon>
        <taxon>Actinomycetes</taxon>
        <taxon>Micrococcales</taxon>
        <taxon>Microbacteriaceae</taxon>
        <taxon>Microbacterium</taxon>
    </lineage>
</organism>
<name>A0ABM8FRF2_9MICO</name>
<evidence type="ECO:0000256" key="1">
    <source>
        <dbReference type="ARBA" id="ARBA00023002"/>
    </source>
</evidence>
<dbReference type="Gene3D" id="3.40.605.10">
    <property type="entry name" value="Aldehyde Dehydrogenase, Chain A, domain 1"/>
    <property type="match status" value="1"/>
</dbReference>
<dbReference type="InterPro" id="IPR016162">
    <property type="entry name" value="Ald_DH_N"/>
</dbReference>
<sequence>MLSVLTFRTPAEAIAKANNTPYGLSAGIWSDKGSRILAVADKLRAGVVWANTFNRFDPSSPFGGYKESGYGREGGRHGLTAYLAPRPVAAPIAARARSKEISK</sequence>
<accession>A0ABM8FRF2</accession>
<dbReference type="Gene3D" id="3.40.309.10">
    <property type="entry name" value="Aldehyde Dehydrogenase, Chain A, domain 2"/>
    <property type="match status" value="1"/>
</dbReference>